<dbReference type="PIRSF" id="PIRSF015417">
    <property type="entry name" value="T31B5_30_vWA"/>
    <property type="match status" value="1"/>
</dbReference>
<feature type="region of interest" description="Disordered" evidence="1">
    <location>
        <begin position="141"/>
        <end position="167"/>
    </location>
</feature>
<feature type="domain" description="DUF7788" evidence="3">
    <location>
        <begin position="310"/>
        <end position="514"/>
    </location>
</feature>
<comment type="caution">
    <text evidence="4">The sequence shown here is derived from an EMBL/GenBank/DDBJ whole genome shotgun (WGS) entry which is preliminary data.</text>
</comment>
<protein>
    <submittedName>
        <fullName evidence="4">Uncharacterized protein</fullName>
    </submittedName>
</protein>
<evidence type="ECO:0000313" key="4">
    <source>
        <dbReference type="EMBL" id="CAM0147770.1"/>
    </source>
</evidence>
<organism evidence="4 5">
    <name type="scientific">Urochloa decumbens</name>
    <dbReference type="NCBI Taxonomy" id="240449"/>
    <lineage>
        <taxon>Eukaryota</taxon>
        <taxon>Viridiplantae</taxon>
        <taxon>Streptophyta</taxon>
        <taxon>Embryophyta</taxon>
        <taxon>Tracheophyta</taxon>
        <taxon>Spermatophyta</taxon>
        <taxon>Magnoliopsida</taxon>
        <taxon>Liliopsida</taxon>
        <taxon>Poales</taxon>
        <taxon>Poaceae</taxon>
        <taxon>PACMAD clade</taxon>
        <taxon>Panicoideae</taxon>
        <taxon>Panicodae</taxon>
        <taxon>Paniceae</taxon>
        <taxon>Melinidinae</taxon>
        <taxon>Urochloa</taxon>
    </lineage>
</organism>
<accession>A0ABC9GZF4</accession>
<name>A0ABC9GZF4_9POAL</name>
<keyword evidence="5" id="KW-1185">Reference proteome</keyword>
<feature type="domain" description="DUF2828" evidence="2">
    <location>
        <begin position="36"/>
        <end position="251"/>
    </location>
</feature>
<dbReference type="PANTHER" id="PTHR31373">
    <property type="entry name" value="OS06G0652100 PROTEIN"/>
    <property type="match status" value="1"/>
</dbReference>
<sequence>MSSADDAPAQSAPISPTGLLQLQGAFDSAGIDDFSDPRLDLFLVDHHTPPHRLRRLLAAAWDIDPDTTLKLVCHLRRRTGSACAEEEGLAFYTAAAWMHRNHPRTLAGNLPAFAGLGLAQDFPGLLHRLVVDAEAEQAEDIIGRKRARSQDGEGDQESEVSSQHQQTEARAAVALHMLSNDAAYRSLHDSVAAFFATSIKQLTTNILDSPFDQTTLLCDAIACRLFPSDSDKHQRRQRLRDQVLLQLQQSALMQQQSRPEKKSATSRLPLPHQIAQHLGREQKNAGKKQGAFMQWGAMVEDMRSKGSLANCLAVCDISMGALGPARKVAVAMALLISQLSVDPWTDWVHAFDRNCTPHLLAGRSYQEKVEYIRKMDCHDKFNLRNVFDRILFMVRSLKQKNPSLKVEPVKTIFVFTQRDFDEALVPAFKNKRPQDFDPAAVRPWKDEYDNICDKFSKADFEVPQVVFWNLKGQRSPALTFTSDGVMRLSGYSDDLMMLFLEKNGVVEPEDELYHAIAGEEYQKLEVHD</sequence>
<reference evidence="4 5" key="1">
    <citation type="submission" date="2024-10" db="EMBL/GenBank/DDBJ databases">
        <authorList>
            <person name="Ryan C."/>
        </authorList>
    </citation>
    <scope>NUCLEOTIDE SEQUENCE [LARGE SCALE GENOMIC DNA]</scope>
</reference>
<evidence type="ECO:0000259" key="2">
    <source>
        <dbReference type="Pfam" id="PF11443"/>
    </source>
</evidence>
<dbReference type="Proteomes" id="UP001497457">
    <property type="component" value="Unassembled WGS sequence"/>
</dbReference>
<dbReference type="InterPro" id="IPR011205">
    <property type="entry name" value="UCP015417_vWA"/>
</dbReference>
<dbReference type="InterPro" id="IPR056690">
    <property type="entry name" value="DUF7788"/>
</dbReference>
<dbReference type="InterPro" id="IPR058580">
    <property type="entry name" value="DUF2828"/>
</dbReference>
<evidence type="ECO:0000256" key="1">
    <source>
        <dbReference type="SAM" id="MobiDB-lite"/>
    </source>
</evidence>
<evidence type="ECO:0000259" key="3">
    <source>
        <dbReference type="Pfam" id="PF25043"/>
    </source>
</evidence>
<dbReference type="Pfam" id="PF11443">
    <property type="entry name" value="DUF2828"/>
    <property type="match status" value="1"/>
</dbReference>
<dbReference type="Pfam" id="PF25043">
    <property type="entry name" value="DUF7788"/>
    <property type="match status" value="1"/>
</dbReference>
<dbReference type="EMBL" id="CAXIPR030001033">
    <property type="protein sequence ID" value="CAM0147770.1"/>
    <property type="molecule type" value="Genomic_DNA"/>
</dbReference>
<dbReference type="AlphaFoldDB" id="A0ABC9GZF4"/>
<proteinExistence type="predicted"/>
<dbReference type="PANTHER" id="PTHR31373:SF27">
    <property type="entry name" value="TROVE DOMAIN-CONTAINING PROTEIN"/>
    <property type="match status" value="1"/>
</dbReference>
<gene>
    <name evidence="4" type="ORF">URODEC1_LOCUS121155</name>
</gene>
<evidence type="ECO:0000313" key="5">
    <source>
        <dbReference type="Proteomes" id="UP001497457"/>
    </source>
</evidence>